<sequence length="175" mass="18568">MVPMVVSALVGGYISPISATSTPRRPPLSSLAGENNALSGFDHLPSPISLLTAENCALLSLQPLSSQQGLAWPDAHLHSSVHPCWYGGPIFAPDPGLTTFSAAAADAWMLQSRLIKFPKGSTDAENTFITHDAWLGAEHPRQGTPMTLLPATNSSARMDASSWPKRRGARIELTG</sequence>
<dbReference type="OrthoDB" id="10544901at2759"/>
<reference evidence="3" key="1">
    <citation type="journal article" date="2015" name="PLoS Genet.">
        <title>The dynamic genome and transcriptome of the human fungal pathogen Blastomyces and close relative Emmonsia.</title>
        <authorList>
            <person name="Munoz J.F."/>
            <person name="Gauthier G.M."/>
            <person name="Desjardins C.A."/>
            <person name="Gallo J.E."/>
            <person name="Holder J."/>
            <person name="Sullivan T.D."/>
            <person name="Marty A.J."/>
            <person name="Carmen J.C."/>
            <person name="Chen Z."/>
            <person name="Ding L."/>
            <person name="Gujja S."/>
            <person name="Magrini V."/>
            <person name="Misas E."/>
            <person name="Mitreva M."/>
            <person name="Priest M."/>
            <person name="Saif S."/>
            <person name="Whiston E.A."/>
            <person name="Young S."/>
            <person name="Zeng Q."/>
            <person name="Goldman W.E."/>
            <person name="Mardis E.R."/>
            <person name="Taylor J.W."/>
            <person name="McEwen J.G."/>
            <person name="Clay O.K."/>
            <person name="Klein B.S."/>
            <person name="Cuomo C.A."/>
        </authorList>
    </citation>
    <scope>NUCLEOTIDE SEQUENCE [LARGE SCALE GENOMIC DNA]</scope>
    <source>
        <strain evidence="3">UAMH 139</strain>
    </source>
</reference>
<comment type="caution">
    <text evidence="2">The sequence shown here is derived from an EMBL/GenBank/DDBJ whole genome shotgun (WGS) entry which is preliminary data.</text>
</comment>
<feature type="region of interest" description="Disordered" evidence="1">
    <location>
        <begin position="147"/>
        <end position="175"/>
    </location>
</feature>
<gene>
    <name evidence="2" type="ORF">EMPG_12831</name>
</gene>
<dbReference type="Proteomes" id="UP000053573">
    <property type="component" value="Unassembled WGS sequence"/>
</dbReference>
<organism evidence="2 3">
    <name type="scientific">Blastomyces silverae</name>
    <dbReference type="NCBI Taxonomy" id="2060906"/>
    <lineage>
        <taxon>Eukaryota</taxon>
        <taxon>Fungi</taxon>
        <taxon>Dikarya</taxon>
        <taxon>Ascomycota</taxon>
        <taxon>Pezizomycotina</taxon>
        <taxon>Eurotiomycetes</taxon>
        <taxon>Eurotiomycetidae</taxon>
        <taxon>Onygenales</taxon>
        <taxon>Ajellomycetaceae</taxon>
        <taxon>Blastomyces</taxon>
    </lineage>
</organism>
<accession>A0A0H1BL46</accession>
<keyword evidence="3" id="KW-1185">Reference proteome</keyword>
<proteinExistence type="predicted"/>
<evidence type="ECO:0000313" key="2">
    <source>
        <dbReference type="EMBL" id="KLJ12040.1"/>
    </source>
</evidence>
<name>A0A0H1BL46_9EURO</name>
<dbReference type="AlphaFoldDB" id="A0A0H1BL46"/>
<evidence type="ECO:0000256" key="1">
    <source>
        <dbReference type="SAM" id="MobiDB-lite"/>
    </source>
</evidence>
<protein>
    <submittedName>
        <fullName evidence="2">Uncharacterized protein</fullName>
    </submittedName>
</protein>
<evidence type="ECO:0000313" key="3">
    <source>
        <dbReference type="Proteomes" id="UP000053573"/>
    </source>
</evidence>
<dbReference type="EMBL" id="LDEV01001206">
    <property type="protein sequence ID" value="KLJ12040.1"/>
    <property type="molecule type" value="Genomic_DNA"/>
</dbReference>